<feature type="compositionally biased region" description="Polar residues" evidence="10">
    <location>
        <begin position="381"/>
        <end position="396"/>
    </location>
</feature>
<evidence type="ECO:0000256" key="9">
    <source>
        <dbReference type="RuleBase" id="RU361209"/>
    </source>
</evidence>
<evidence type="ECO:0000256" key="8">
    <source>
        <dbReference type="ARBA" id="ARBA00023288"/>
    </source>
</evidence>
<feature type="compositionally biased region" description="Low complexity" evidence="10">
    <location>
        <begin position="402"/>
        <end position="418"/>
    </location>
</feature>
<dbReference type="SUPFAM" id="SSF51445">
    <property type="entry name" value="(Trans)glycosidases"/>
    <property type="match status" value="1"/>
</dbReference>
<comment type="subcellular location">
    <subcellularLocation>
        <location evidence="1 9">Cell membrane</location>
        <topology evidence="1 9">Lipid-anchor</topology>
        <topology evidence="1 9">GPI-anchor</topology>
    </subcellularLocation>
</comment>
<feature type="chain" id="PRO_5044968454" description="1,3-beta-glucanosyltransferase" evidence="9">
    <location>
        <begin position="20"/>
        <end position="451"/>
    </location>
</feature>
<dbReference type="PANTHER" id="PTHR31468:SF5">
    <property type="entry name" value="1,3-BETA-GLUCANOSYLTRANSFERASE GAS5"/>
    <property type="match status" value="1"/>
</dbReference>
<feature type="signal peptide" evidence="9">
    <location>
        <begin position="1"/>
        <end position="19"/>
    </location>
</feature>
<evidence type="ECO:0000313" key="12">
    <source>
        <dbReference type="Proteomes" id="UP001363622"/>
    </source>
</evidence>
<dbReference type="EMBL" id="JBBPHU010000003">
    <property type="protein sequence ID" value="KAK7520694.1"/>
    <property type="molecule type" value="Genomic_DNA"/>
</dbReference>
<evidence type="ECO:0000256" key="7">
    <source>
        <dbReference type="ARBA" id="ARBA00023180"/>
    </source>
</evidence>
<keyword evidence="7" id="KW-0325">Glycoprotein</keyword>
<comment type="caution">
    <text evidence="11">The sequence shown here is derived from an EMBL/GenBank/DDBJ whole genome shotgun (WGS) entry which is preliminary data.</text>
</comment>
<keyword evidence="5 9" id="KW-0732">Signal</keyword>
<dbReference type="EC" id="2.4.1.-" evidence="9"/>
<protein>
    <recommendedName>
        <fullName evidence="9">1,3-beta-glucanosyltransferase</fullName>
        <ecNumber evidence="9">2.4.1.-</ecNumber>
    </recommendedName>
</protein>
<evidence type="ECO:0000256" key="2">
    <source>
        <dbReference type="ARBA" id="ARBA00007528"/>
    </source>
</evidence>
<evidence type="ECO:0000256" key="5">
    <source>
        <dbReference type="ARBA" id="ARBA00022729"/>
    </source>
</evidence>
<dbReference type="Pfam" id="PF03198">
    <property type="entry name" value="Glyco_hydro_72"/>
    <property type="match status" value="1"/>
</dbReference>
<feature type="region of interest" description="Disordered" evidence="10">
    <location>
        <begin position="322"/>
        <end position="418"/>
    </location>
</feature>
<keyword evidence="4 9" id="KW-0808">Transferase</keyword>
<comment type="similarity">
    <text evidence="2 9">Belongs to the glycosyl hydrolase 72 family.</text>
</comment>
<proteinExistence type="inferred from homology"/>
<accession>A0ABR1KT58</accession>
<evidence type="ECO:0000313" key="11">
    <source>
        <dbReference type="EMBL" id="KAK7520694.1"/>
    </source>
</evidence>
<evidence type="ECO:0000256" key="3">
    <source>
        <dbReference type="ARBA" id="ARBA00022622"/>
    </source>
</evidence>
<gene>
    <name evidence="11" type="ORF">IWZ03DRAFT_373641</name>
</gene>
<evidence type="ECO:0000256" key="6">
    <source>
        <dbReference type="ARBA" id="ARBA00023136"/>
    </source>
</evidence>
<dbReference type="PANTHER" id="PTHR31468">
    <property type="entry name" value="1,3-BETA-GLUCANOSYLTRANSFERASE GAS1"/>
    <property type="match status" value="1"/>
</dbReference>
<organism evidence="11 12">
    <name type="scientific">Phyllosticta citriasiana</name>
    <dbReference type="NCBI Taxonomy" id="595635"/>
    <lineage>
        <taxon>Eukaryota</taxon>
        <taxon>Fungi</taxon>
        <taxon>Dikarya</taxon>
        <taxon>Ascomycota</taxon>
        <taxon>Pezizomycotina</taxon>
        <taxon>Dothideomycetes</taxon>
        <taxon>Dothideomycetes incertae sedis</taxon>
        <taxon>Botryosphaeriales</taxon>
        <taxon>Phyllostictaceae</taxon>
        <taxon>Phyllosticta</taxon>
    </lineage>
</organism>
<dbReference type="InterPro" id="IPR017853">
    <property type="entry name" value="GH"/>
</dbReference>
<evidence type="ECO:0000256" key="10">
    <source>
        <dbReference type="SAM" id="MobiDB-lite"/>
    </source>
</evidence>
<keyword evidence="6 9" id="KW-0472">Membrane</keyword>
<keyword evidence="3 9" id="KW-0336">GPI-anchor</keyword>
<name>A0ABR1KT58_9PEZI</name>
<sequence>MKFGAALLGASLAALPAFADQTGNNKLQAVTVKGNAFFAGDTRFYVRGIDYQPGGSSNLDDPLANPENCRRDVKYFKELGINVVRIYTVDNSKTHDECMNELADAGIYLALDVNTPKYSINRAEPKESYNDVYLQNVFATIDAFANYTNTLLFFSGNEVINDEKSTGAAPYVKAVTRDMKQYIGSMGYRPIPVGYSAADVESNRYETATYMNCGTDDERSDFFAFNDYSWCNPSSFTQSGWDAKVKQYADYSIPLFLSEYGCNKGTRTFEEVKSLYGTDMIGVYSGGLVYEWSEEGNKYGLVEIEGDKVNPKPDYQALKDALAKTPPPQGDGGYKPNGAPSQCPKKSNTWDIDTDALPAIPEPAKKYMTEGAGTPKGLNGPGSQNAGTESSGTATAGSGKVTATASGRGAASTGGKKTGAAAAVPIPSLETAPFVCSLVVLVSTFLGAAML</sequence>
<comment type="function">
    <text evidence="9">Splits internally a 1,3-beta-glucan molecule and transfers the newly generated reducing end (the donor) to the non-reducing end of another 1,3-beta-glucan molecule (the acceptor) forming a 1,3-beta linkage, resulting in the elongation of 1,3-beta-glucan chains in the cell wall.</text>
</comment>
<evidence type="ECO:0000256" key="4">
    <source>
        <dbReference type="ARBA" id="ARBA00022679"/>
    </source>
</evidence>
<evidence type="ECO:0000256" key="1">
    <source>
        <dbReference type="ARBA" id="ARBA00004609"/>
    </source>
</evidence>
<dbReference type="Proteomes" id="UP001363622">
    <property type="component" value="Unassembled WGS sequence"/>
</dbReference>
<dbReference type="Gene3D" id="3.20.20.80">
    <property type="entry name" value="Glycosidases"/>
    <property type="match status" value="1"/>
</dbReference>
<keyword evidence="12" id="KW-1185">Reference proteome</keyword>
<reference evidence="11 12" key="1">
    <citation type="submission" date="2024-04" db="EMBL/GenBank/DDBJ databases">
        <title>Phyllosticta paracitricarpa is synonymous to the EU quarantine fungus P. citricarpa based on phylogenomic analyses.</title>
        <authorList>
            <consortium name="Lawrence Berkeley National Laboratory"/>
            <person name="Van Ingen-Buijs V.A."/>
            <person name="Van Westerhoven A.C."/>
            <person name="Haridas S."/>
            <person name="Skiadas P."/>
            <person name="Martin F."/>
            <person name="Groenewald J.Z."/>
            <person name="Crous P.W."/>
            <person name="Seidl M.F."/>
        </authorList>
    </citation>
    <scope>NUCLEOTIDE SEQUENCE [LARGE SCALE GENOMIC DNA]</scope>
    <source>
        <strain evidence="11 12">CBS 123371</strain>
    </source>
</reference>
<dbReference type="InterPro" id="IPR004886">
    <property type="entry name" value="Glucanosyltransferase"/>
</dbReference>
<keyword evidence="8 9" id="KW-0449">Lipoprotein</keyword>